<evidence type="ECO:0000313" key="15">
    <source>
        <dbReference type="Proteomes" id="UP000008144"/>
    </source>
</evidence>
<feature type="compositionally biased region" description="Low complexity" evidence="11">
    <location>
        <begin position="56"/>
        <end position="70"/>
    </location>
</feature>
<dbReference type="Ensembl" id="ENSCINT00000013106.3">
    <property type="protein sequence ID" value="ENSCINP00000013106.3"/>
    <property type="gene ID" value="ENSCING00000006362.3"/>
</dbReference>
<keyword evidence="5" id="KW-0165">Cleavage on pair of basic residues</keyword>
<feature type="compositionally biased region" description="Basic residues" evidence="11">
    <location>
        <begin position="78"/>
        <end position="102"/>
    </location>
</feature>
<dbReference type="GeneTree" id="ENSGT00940000168835"/>
<sequence>MRLSKTLRIVLVLVVWSVLMYTSSARKNRQRNTEGRRTDVVPRPRRNRVEISDTRNNTNAANNASAEETALPTTTDARKRKRKNKRQRKRKQRNRRKGKKLRKFAEETASTDLFSDEVQKELLRNTVSEMFGFDHMTSPRPGQTRSSVPETRVTDIELEQGLPHPPDFMLQLYKTFSADRDPVMLPSRTQGNTVRSFFSVAGDTLSRPRDKGKPILIVPATSTGSNTAETDLTARSLRVFAFNITSIPDTESVVKAELRIDCSTNDEERAGNGHNASRREWQVVLGSYRQHSGQNGHNETLNFFQRAGNLVRLSQTSATAWTGEHIFDIIRRARRDGHLIIVQFEDELQRHRRNAAGPLPENHSSREAVSTPVLPDSFTVLDSERSKRNTGRNRHGGQQNRPGDVFDSLAAVSASPLLIVYTNDSKTVLTKSSGSLSERILLSSLGNITASLAARNTRFRRSAGTRRGNAARNGSNSLPGEDTPENEQRSIIPVNLPQSVDNDQTELHDNGLVDRAVIQSLTDQKTARKKKRRRKPCRKRGRRAKRKCKKASSTAPEADLNGSQQTCSRKSLTVDFADIGWSQWIISPTRFDAYYCSGLCRFKNIKNAQFSNHAIIQAVIKAFNVRPKIPAPCCVPDEMTTLNVLFFDKDDNVVLKAYPDMQVKTCGCR</sequence>
<feature type="region of interest" description="Disordered" evidence="11">
    <location>
        <begin position="25"/>
        <end position="105"/>
    </location>
</feature>
<feature type="compositionally biased region" description="Basic and acidic residues" evidence="11">
    <location>
        <begin position="31"/>
        <end position="53"/>
    </location>
</feature>
<feature type="region of interest" description="Disordered" evidence="11">
    <location>
        <begin position="523"/>
        <end position="563"/>
    </location>
</feature>
<feature type="domain" description="TGF-beta family profile" evidence="13">
    <location>
        <begin position="540"/>
        <end position="669"/>
    </location>
</feature>
<reference evidence="14" key="3">
    <citation type="submission" date="2025-08" db="UniProtKB">
        <authorList>
            <consortium name="Ensembl"/>
        </authorList>
    </citation>
    <scope>IDENTIFICATION</scope>
</reference>
<dbReference type="GO" id="GO:0005125">
    <property type="term" value="F:cytokine activity"/>
    <property type="evidence" value="ECO:0000318"/>
    <property type="project" value="GO_Central"/>
</dbReference>
<dbReference type="EMBL" id="EAAA01001043">
    <property type="status" value="NOT_ANNOTATED_CDS"/>
    <property type="molecule type" value="Genomic_DNA"/>
</dbReference>
<dbReference type="FunFam" id="2.10.90.10:FF:000008">
    <property type="entry name" value="Bone morphogenetic protein 3"/>
    <property type="match status" value="1"/>
</dbReference>
<keyword evidence="7 10" id="KW-0339">Growth factor</keyword>
<proteinExistence type="inferred from homology"/>
<feature type="compositionally biased region" description="Basic residues" evidence="11">
    <location>
        <begin position="527"/>
        <end position="550"/>
    </location>
</feature>
<dbReference type="PANTHER" id="PTHR11848">
    <property type="entry name" value="TGF-BETA FAMILY"/>
    <property type="match status" value="1"/>
</dbReference>
<dbReference type="InterPro" id="IPR015615">
    <property type="entry name" value="TGF-beta-rel"/>
</dbReference>
<evidence type="ECO:0000256" key="7">
    <source>
        <dbReference type="ARBA" id="ARBA00023030"/>
    </source>
</evidence>
<keyword evidence="4" id="KW-0964">Secreted</keyword>
<dbReference type="InterPro" id="IPR029034">
    <property type="entry name" value="Cystine-knot_cytokine"/>
</dbReference>
<dbReference type="GO" id="GO:0007178">
    <property type="term" value="P:cell surface receptor protein serine/threonine kinase signaling pathway"/>
    <property type="evidence" value="ECO:0000318"/>
    <property type="project" value="GO_Central"/>
</dbReference>
<accession>A0A1W5BBG3</accession>
<evidence type="ECO:0000256" key="1">
    <source>
        <dbReference type="ARBA" id="ARBA00004613"/>
    </source>
</evidence>
<evidence type="ECO:0000256" key="6">
    <source>
        <dbReference type="ARBA" id="ARBA00022729"/>
    </source>
</evidence>
<feature type="signal peptide" evidence="12">
    <location>
        <begin position="1"/>
        <end position="25"/>
    </location>
</feature>
<reference evidence="15" key="1">
    <citation type="journal article" date="2002" name="Science">
        <title>The draft genome of Ciona intestinalis: insights into chordate and vertebrate origins.</title>
        <authorList>
            <person name="Dehal P."/>
            <person name="Satou Y."/>
            <person name="Campbell R.K."/>
            <person name="Chapman J."/>
            <person name="Degnan B."/>
            <person name="De Tomaso A."/>
            <person name="Davidson B."/>
            <person name="Di Gregorio A."/>
            <person name="Gelpke M."/>
            <person name="Goodstein D.M."/>
            <person name="Harafuji N."/>
            <person name="Hastings K.E."/>
            <person name="Ho I."/>
            <person name="Hotta K."/>
            <person name="Huang W."/>
            <person name="Kawashima T."/>
            <person name="Lemaire P."/>
            <person name="Martinez D."/>
            <person name="Meinertzhagen I.A."/>
            <person name="Necula S."/>
            <person name="Nonaka M."/>
            <person name="Putnam N."/>
            <person name="Rash S."/>
            <person name="Saiga H."/>
            <person name="Satake M."/>
            <person name="Terry A."/>
            <person name="Yamada L."/>
            <person name="Wang H.G."/>
            <person name="Awazu S."/>
            <person name="Azumi K."/>
            <person name="Boore J."/>
            <person name="Branno M."/>
            <person name="Chin-Bow S."/>
            <person name="DeSantis R."/>
            <person name="Doyle S."/>
            <person name="Francino P."/>
            <person name="Keys D.N."/>
            <person name="Haga S."/>
            <person name="Hayashi H."/>
            <person name="Hino K."/>
            <person name="Imai K.S."/>
            <person name="Inaba K."/>
            <person name="Kano S."/>
            <person name="Kobayashi K."/>
            <person name="Kobayashi M."/>
            <person name="Lee B.I."/>
            <person name="Makabe K.W."/>
            <person name="Manohar C."/>
            <person name="Matassi G."/>
            <person name="Medina M."/>
            <person name="Mochizuki Y."/>
            <person name="Mount S."/>
            <person name="Morishita T."/>
            <person name="Miura S."/>
            <person name="Nakayama A."/>
            <person name="Nishizaka S."/>
            <person name="Nomoto H."/>
            <person name="Ohta F."/>
            <person name="Oishi K."/>
            <person name="Rigoutsos I."/>
            <person name="Sano M."/>
            <person name="Sasaki A."/>
            <person name="Sasakura Y."/>
            <person name="Shoguchi E."/>
            <person name="Shin-i T."/>
            <person name="Spagnuolo A."/>
            <person name="Stainier D."/>
            <person name="Suzuki M.M."/>
            <person name="Tassy O."/>
            <person name="Takatori N."/>
            <person name="Tokuoka M."/>
            <person name="Yagi K."/>
            <person name="Yoshizaki F."/>
            <person name="Wada S."/>
            <person name="Zhang C."/>
            <person name="Hyatt P.D."/>
            <person name="Larimer F."/>
            <person name="Detter C."/>
            <person name="Doggett N."/>
            <person name="Glavina T."/>
            <person name="Hawkins T."/>
            <person name="Richardson P."/>
            <person name="Lucas S."/>
            <person name="Kohara Y."/>
            <person name="Levine M."/>
            <person name="Satoh N."/>
            <person name="Rokhsar D.S."/>
        </authorList>
    </citation>
    <scope>NUCLEOTIDE SEQUENCE [LARGE SCALE GENOMIC DNA]</scope>
</reference>
<evidence type="ECO:0000256" key="3">
    <source>
        <dbReference type="ARBA" id="ARBA00022514"/>
    </source>
</evidence>
<dbReference type="SUPFAM" id="SSF57501">
    <property type="entry name" value="Cystine-knot cytokines"/>
    <property type="match status" value="1"/>
</dbReference>
<dbReference type="AlphaFoldDB" id="F6RS38"/>
<reference evidence="14" key="4">
    <citation type="submission" date="2025-09" db="UniProtKB">
        <authorList>
            <consortium name="Ensembl"/>
        </authorList>
    </citation>
    <scope>IDENTIFICATION</scope>
</reference>
<evidence type="ECO:0000256" key="10">
    <source>
        <dbReference type="RuleBase" id="RU000354"/>
    </source>
</evidence>
<dbReference type="PROSITE" id="PS51362">
    <property type="entry name" value="TGF_BETA_2"/>
    <property type="match status" value="1"/>
</dbReference>
<dbReference type="SMART" id="SM00204">
    <property type="entry name" value="TGFB"/>
    <property type="match status" value="1"/>
</dbReference>
<dbReference type="Pfam" id="PF00688">
    <property type="entry name" value="TGFb_propeptide"/>
    <property type="match status" value="1"/>
</dbReference>
<name>F6RS38_CIOIN</name>
<feature type="chain" id="PRO_5015091074" description="TGF-beta family profile domain-containing protein" evidence="12">
    <location>
        <begin position="26"/>
        <end position="669"/>
    </location>
</feature>
<dbReference type="InterPro" id="IPR001111">
    <property type="entry name" value="TGF-b_propeptide"/>
</dbReference>
<comment type="similarity">
    <text evidence="2 10">Belongs to the TGF-beta family.</text>
</comment>
<keyword evidence="6 12" id="KW-0732">Signal</keyword>
<evidence type="ECO:0000259" key="13">
    <source>
        <dbReference type="PROSITE" id="PS51362"/>
    </source>
</evidence>
<evidence type="ECO:0000256" key="9">
    <source>
        <dbReference type="ARBA" id="ARBA00023180"/>
    </source>
</evidence>
<evidence type="ECO:0000256" key="12">
    <source>
        <dbReference type="SAM" id="SignalP"/>
    </source>
</evidence>
<evidence type="ECO:0000256" key="4">
    <source>
        <dbReference type="ARBA" id="ARBA00022525"/>
    </source>
</evidence>
<dbReference type="InterPro" id="IPR017948">
    <property type="entry name" value="TGFb_CS"/>
</dbReference>
<evidence type="ECO:0000313" key="14">
    <source>
        <dbReference type="Ensembl" id="ENSCINP00000013106.3"/>
    </source>
</evidence>
<protein>
    <recommendedName>
        <fullName evidence="13">TGF-beta family profile domain-containing protein</fullName>
    </recommendedName>
</protein>
<keyword evidence="3" id="KW-0202">Cytokine</keyword>
<feature type="region of interest" description="Disordered" evidence="11">
    <location>
        <begin position="459"/>
        <end position="491"/>
    </location>
</feature>
<dbReference type="Proteomes" id="UP000008144">
    <property type="component" value="Chromosome 12"/>
</dbReference>
<dbReference type="GO" id="GO:0005615">
    <property type="term" value="C:extracellular space"/>
    <property type="evidence" value="ECO:0000318"/>
    <property type="project" value="GO_Central"/>
</dbReference>
<comment type="subcellular location">
    <subcellularLocation>
        <location evidence="1">Secreted</location>
    </subcellularLocation>
</comment>
<dbReference type="HOGENOM" id="CLU_410455_0_0_1"/>
<dbReference type="PROSITE" id="PS00250">
    <property type="entry name" value="TGF_BETA_1"/>
    <property type="match status" value="1"/>
</dbReference>
<evidence type="ECO:0000256" key="11">
    <source>
        <dbReference type="SAM" id="MobiDB-lite"/>
    </source>
</evidence>
<keyword evidence="9" id="KW-0325">Glycoprotein</keyword>
<dbReference type="InterPro" id="IPR001839">
    <property type="entry name" value="TGF-b_C"/>
</dbReference>
<accession>F6RS38</accession>
<evidence type="ECO:0000256" key="5">
    <source>
        <dbReference type="ARBA" id="ARBA00022685"/>
    </source>
</evidence>
<dbReference type="InParanoid" id="F6RS38"/>
<dbReference type="STRING" id="7719.ENSCINP00000013106"/>
<dbReference type="Pfam" id="PF00019">
    <property type="entry name" value="TGF_beta"/>
    <property type="match status" value="1"/>
</dbReference>
<dbReference type="Gene3D" id="2.10.90.10">
    <property type="entry name" value="Cystine-knot cytokines"/>
    <property type="match status" value="1"/>
</dbReference>
<organism evidence="14 15">
    <name type="scientific">Ciona intestinalis</name>
    <name type="common">Transparent sea squirt</name>
    <name type="synonym">Ascidia intestinalis</name>
    <dbReference type="NCBI Taxonomy" id="7719"/>
    <lineage>
        <taxon>Eukaryota</taxon>
        <taxon>Metazoa</taxon>
        <taxon>Chordata</taxon>
        <taxon>Tunicata</taxon>
        <taxon>Ascidiacea</taxon>
        <taxon>Phlebobranchia</taxon>
        <taxon>Cionidae</taxon>
        <taxon>Ciona</taxon>
    </lineage>
</organism>
<dbReference type="GO" id="GO:0008083">
    <property type="term" value="F:growth factor activity"/>
    <property type="evidence" value="ECO:0007669"/>
    <property type="project" value="UniProtKB-KW"/>
</dbReference>
<dbReference type="PANTHER" id="PTHR11848:SF270">
    <property type="entry name" value="BONE MORPHOGENETIC PROTEIN 3-LIKE"/>
    <property type="match status" value="1"/>
</dbReference>
<evidence type="ECO:0000256" key="2">
    <source>
        <dbReference type="ARBA" id="ARBA00006656"/>
    </source>
</evidence>
<feature type="region of interest" description="Disordered" evidence="11">
    <location>
        <begin position="355"/>
        <end position="404"/>
    </location>
</feature>
<dbReference type="CDD" id="cd13763">
    <property type="entry name" value="TGF_beta_BMP3_like"/>
    <property type="match status" value="1"/>
</dbReference>
<dbReference type="OMA" id="NAQFSNH"/>
<keyword evidence="8" id="KW-1015">Disulfide bond</keyword>
<evidence type="ECO:0000256" key="8">
    <source>
        <dbReference type="ARBA" id="ARBA00023157"/>
    </source>
</evidence>
<reference evidence="14" key="2">
    <citation type="journal article" date="2008" name="Genome Biol.">
        <title>Improved genome assembly and evidence-based global gene model set for the chordate Ciona intestinalis: new insight into intron and operon populations.</title>
        <authorList>
            <person name="Satou Y."/>
            <person name="Mineta K."/>
            <person name="Ogasawara M."/>
            <person name="Sasakura Y."/>
            <person name="Shoguchi E."/>
            <person name="Ueno K."/>
            <person name="Yamada L."/>
            <person name="Matsumoto J."/>
            <person name="Wasserscheid J."/>
            <person name="Dewar K."/>
            <person name="Wiley G.B."/>
            <person name="Macmil S.L."/>
            <person name="Roe B.A."/>
            <person name="Zeller R.W."/>
            <person name="Hastings K.E."/>
            <person name="Lemaire P."/>
            <person name="Lindquist E."/>
            <person name="Endo T."/>
            <person name="Hotta K."/>
            <person name="Inaba K."/>
        </authorList>
    </citation>
    <scope>NUCLEOTIDE SEQUENCE [LARGE SCALE GENOMIC DNA]</scope>
    <source>
        <strain evidence="14">wild type</strain>
    </source>
</reference>
<keyword evidence="15" id="KW-1185">Reference proteome</keyword>